<feature type="compositionally biased region" description="Polar residues" evidence="1">
    <location>
        <begin position="82"/>
        <end position="95"/>
    </location>
</feature>
<proteinExistence type="predicted"/>
<protein>
    <submittedName>
        <fullName evidence="2">Uncharacterized protein</fullName>
    </submittedName>
</protein>
<feature type="region of interest" description="Disordered" evidence="1">
    <location>
        <begin position="178"/>
        <end position="205"/>
    </location>
</feature>
<comment type="caution">
    <text evidence="2">The sequence shown here is derived from an EMBL/GenBank/DDBJ whole genome shotgun (WGS) entry which is preliminary data.</text>
</comment>
<gene>
    <name evidence="2" type="ORF">G7Y89_g5245</name>
</gene>
<dbReference type="AlphaFoldDB" id="A0A8H4W5W6"/>
<accession>A0A8H4W5W6</accession>
<evidence type="ECO:0000313" key="3">
    <source>
        <dbReference type="Proteomes" id="UP000566819"/>
    </source>
</evidence>
<dbReference type="EMBL" id="JAAMPI010000309">
    <property type="protein sequence ID" value="KAF4632880.1"/>
    <property type="molecule type" value="Genomic_DNA"/>
</dbReference>
<evidence type="ECO:0000256" key="1">
    <source>
        <dbReference type="SAM" id="MobiDB-lite"/>
    </source>
</evidence>
<name>A0A8H4W5W6_9HELO</name>
<keyword evidence="3" id="KW-1185">Reference proteome</keyword>
<reference evidence="2 3" key="1">
    <citation type="submission" date="2020-03" db="EMBL/GenBank/DDBJ databases">
        <title>Draft Genome Sequence of Cudoniella acicularis.</title>
        <authorList>
            <person name="Buettner E."/>
            <person name="Kellner H."/>
        </authorList>
    </citation>
    <scope>NUCLEOTIDE SEQUENCE [LARGE SCALE GENOMIC DNA]</scope>
    <source>
        <strain evidence="2 3">DSM 108380</strain>
    </source>
</reference>
<feature type="compositionally biased region" description="Basic and acidic residues" evidence="1">
    <location>
        <begin position="194"/>
        <end position="205"/>
    </location>
</feature>
<evidence type="ECO:0000313" key="2">
    <source>
        <dbReference type="EMBL" id="KAF4632880.1"/>
    </source>
</evidence>
<dbReference type="Proteomes" id="UP000566819">
    <property type="component" value="Unassembled WGS sequence"/>
</dbReference>
<feature type="compositionally biased region" description="Polar residues" evidence="1">
    <location>
        <begin position="112"/>
        <end position="124"/>
    </location>
</feature>
<sequence length="269" mass="30075">MEWKSVLVEIGSYKSGTKTNFVPDAFASGVKEAVEWALEDSRWATHGFKIATEDSKDDQEFVSPWLEHLDAAGACFPEEASEASNMESQPDLSDTLSHERGEPPDDLPIPNITVQAPTSYNGSEASEEVPLQTGLLSPRSTLLQYALAEKRACLSAEQRSKEKAASSQVTIPAIENPTIPETSEKGEQTPQEWHNTEVNHSERQGKWVPYEESLLDSILPSEAVDEKNEFKGEVNKEELQRKLRNILAKLEEEAGIWPRKFDDLFKSED</sequence>
<organism evidence="2 3">
    <name type="scientific">Cudoniella acicularis</name>
    <dbReference type="NCBI Taxonomy" id="354080"/>
    <lineage>
        <taxon>Eukaryota</taxon>
        <taxon>Fungi</taxon>
        <taxon>Dikarya</taxon>
        <taxon>Ascomycota</taxon>
        <taxon>Pezizomycotina</taxon>
        <taxon>Leotiomycetes</taxon>
        <taxon>Helotiales</taxon>
        <taxon>Tricladiaceae</taxon>
        <taxon>Cudoniella</taxon>
    </lineage>
</organism>
<feature type="region of interest" description="Disordered" evidence="1">
    <location>
        <begin position="80"/>
        <end position="132"/>
    </location>
</feature>